<gene>
    <name evidence="1" type="ORF">DFR58_103121</name>
</gene>
<dbReference type="InterPro" id="IPR043740">
    <property type="entry name" value="DUF5685"/>
</dbReference>
<comment type="caution">
    <text evidence="1">The sequence shown here is derived from an EMBL/GenBank/DDBJ whole genome shotgun (WGS) entry which is preliminary data.</text>
</comment>
<accession>A0A369BFN7</accession>
<dbReference type="OrthoDB" id="1722540at2"/>
<protein>
    <submittedName>
        <fullName evidence="1">Uncharacterized protein</fullName>
    </submittedName>
</protein>
<dbReference type="RefSeq" id="WP_114296441.1">
    <property type="nucleotide sequence ID" value="NZ_QPJT01000003.1"/>
</dbReference>
<dbReference type="Proteomes" id="UP000253034">
    <property type="component" value="Unassembled WGS sequence"/>
</dbReference>
<dbReference type="EMBL" id="QPJT01000003">
    <property type="protein sequence ID" value="RCX19376.1"/>
    <property type="molecule type" value="Genomic_DNA"/>
</dbReference>
<organism evidence="1 2">
    <name type="scientific">Anaerobacterium chartisolvens</name>
    <dbReference type="NCBI Taxonomy" id="1297424"/>
    <lineage>
        <taxon>Bacteria</taxon>
        <taxon>Bacillati</taxon>
        <taxon>Bacillota</taxon>
        <taxon>Clostridia</taxon>
        <taxon>Eubacteriales</taxon>
        <taxon>Oscillospiraceae</taxon>
        <taxon>Anaerobacterium</taxon>
    </lineage>
</organism>
<evidence type="ECO:0000313" key="1">
    <source>
        <dbReference type="EMBL" id="RCX19376.1"/>
    </source>
</evidence>
<proteinExistence type="predicted"/>
<dbReference type="AlphaFoldDB" id="A0A369BFN7"/>
<reference evidence="1 2" key="1">
    <citation type="submission" date="2018-07" db="EMBL/GenBank/DDBJ databases">
        <title>Genomic Encyclopedia of Type Strains, Phase IV (KMG-IV): sequencing the most valuable type-strain genomes for metagenomic binning, comparative biology and taxonomic classification.</title>
        <authorList>
            <person name="Goeker M."/>
        </authorList>
    </citation>
    <scope>NUCLEOTIDE SEQUENCE [LARGE SCALE GENOMIC DNA]</scope>
    <source>
        <strain evidence="1 2">DSM 27016</strain>
    </source>
</reference>
<dbReference type="Pfam" id="PF18937">
    <property type="entry name" value="DUF5685"/>
    <property type="match status" value="1"/>
</dbReference>
<keyword evidence="2" id="KW-1185">Reference proteome</keyword>
<name>A0A369BFN7_9FIRM</name>
<evidence type="ECO:0000313" key="2">
    <source>
        <dbReference type="Proteomes" id="UP000253034"/>
    </source>
</evidence>
<sequence>MFGYVFPDKPELKVREYELFRAYYCGVCKSIARRHGHIPRLTLNYDSAFLALLLSSVSGSKLNVKNERCIVRPVNKRYVIKDSDTVDYASDINIMLAYYSLKDNWRDEKSVVSAAGAAMLRRAVGRLKRKYSEKCAVIEERLMELSELEKQRCASVDRAAEPFARLMEEITSYSPACRSEEDSEILRRMGYNLGKWIYIIDAYDDIESDIKKNTYNPFLYQYGYQGEDIQVFKSRIRDRAEFNLTYTLSQMSEAYELLEAKGGSREMGGAQNKSPLPDIIENIIYMGMLKKTEQILGIRSCEKFEKSI</sequence>